<organism evidence="12 13">
    <name type="scientific">Paenibacillus wynnii</name>
    <dbReference type="NCBI Taxonomy" id="268407"/>
    <lineage>
        <taxon>Bacteria</taxon>
        <taxon>Bacillati</taxon>
        <taxon>Bacillota</taxon>
        <taxon>Bacilli</taxon>
        <taxon>Bacillales</taxon>
        <taxon>Paenibacillaceae</taxon>
        <taxon>Paenibacillus</taxon>
    </lineage>
</organism>
<evidence type="ECO:0000256" key="6">
    <source>
        <dbReference type="ARBA" id="ARBA00022692"/>
    </source>
</evidence>
<keyword evidence="6 9" id="KW-0812">Transmembrane</keyword>
<feature type="domain" description="ABC transmembrane type-1" evidence="11">
    <location>
        <begin position="14"/>
        <end position="216"/>
    </location>
</feature>
<sequence>MDMDVNWTEFLTPVWLSIKISVITSIIVFILAVAAAKAMANRRFRGKSLVETVLLLPLVLPPTVVGFVLLVLLGRRSWIGRLYEQLTEQTIIFTWVAAVIASVIVAFPLVYRTVKSGFESVERNLEDAARAQGASEFQVLRYVSLPLASRSLAAGYVLGFARGLGEFGATIMVAGNIPGRTQTVPTAIYVAVDGGNMVLAWMLVCSIIAISAVMLMFVNRNS</sequence>
<feature type="transmembrane region" description="Helical" evidence="9">
    <location>
        <begin position="52"/>
        <end position="72"/>
    </location>
</feature>
<gene>
    <name evidence="12" type="ORF">PWYN_07375</name>
</gene>
<feature type="transmembrane region" description="Helical" evidence="9">
    <location>
        <begin position="92"/>
        <end position="111"/>
    </location>
</feature>
<accession>A0A098M9G4</accession>
<evidence type="ECO:0000256" key="1">
    <source>
        <dbReference type="ARBA" id="ARBA00004651"/>
    </source>
</evidence>
<feature type="transmembrane region" description="Helical" evidence="9">
    <location>
        <begin position="153"/>
        <end position="177"/>
    </location>
</feature>
<dbReference type="CDD" id="cd06261">
    <property type="entry name" value="TM_PBP2"/>
    <property type="match status" value="1"/>
</dbReference>
<feature type="transmembrane region" description="Helical" evidence="9">
    <location>
        <begin position="197"/>
        <end position="218"/>
    </location>
</feature>
<reference evidence="12 13" key="1">
    <citation type="submission" date="2014-08" db="EMBL/GenBank/DDBJ databases">
        <authorList>
            <person name="den Bakker H.C."/>
        </authorList>
    </citation>
    <scope>NUCLEOTIDE SEQUENCE [LARGE SCALE GENOMIC DNA]</scope>
    <source>
        <strain evidence="12 13">DSM 18334</strain>
    </source>
</reference>
<evidence type="ECO:0000256" key="9">
    <source>
        <dbReference type="RuleBase" id="RU363032"/>
    </source>
</evidence>
<keyword evidence="7 9" id="KW-1133">Transmembrane helix</keyword>
<dbReference type="SUPFAM" id="SSF161098">
    <property type="entry name" value="MetI-like"/>
    <property type="match status" value="1"/>
</dbReference>
<feature type="transmembrane region" description="Helical" evidence="9">
    <location>
        <begin position="20"/>
        <end position="40"/>
    </location>
</feature>
<dbReference type="Gene3D" id="1.10.3720.10">
    <property type="entry name" value="MetI-like"/>
    <property type="match status" value="1"/>
</dbReference>
<dbReference type="STRING" id="268407.PWYN_07375"/>
<dbReference type="eggNOG" id="COG4149">
    <property type="taxonomic scope" value="Bacteria"/>
</dbReference>
<evidence type="ECO:0000256" key="3">
    <source>
        <dbReference type="ARBA" id="ARBA00022448"/>
    </source>
</evidence>
<name>A0A098M9G4_9BACL</name>
<comment type="similarity">
    <text evidence="2 10">Belongs to the binding-protein-dependent transport system permease family. CysTW subfamily.</text>
</comment>
<comment type="function">
    <text evidence="10">Part of the binding-protein-dependent transport system for molybdenum; probably responsible for the translocation of the substrate across the membrane.</text>
</comment>
<evidence type="ECO:0000259" key="11">
    <source>
        <dbReference type="PROSITE" id="PS50928"/>
    </source>
</evidence>
<comment type="caution">
    <text evidence="12">The sequence shown here is derived from an EMBL/GenBank/DDBJ whole genome shotgun (WGS) entry which is preliminary data.</text>
</comment>
<keyword evidence="4 10" id="KW-1003">Cell membrane</keyword>
<dbReference type="GO" id="GO:0015098">
    <property type="term" value="F:molybdate ion transmembrane transporter activity"/>
    <property type="evidence" value="ECO:0007669"/>
    <property type="project" value="UniProtKB-UniRule"/>
</dbReference>
<comment type="subcellular location">
    <subcellularLocation>
        <location evidence="1 9">Cell membrane</location>
        <topology evidence="1 9">Multi-pass membrane protein</topology>
    </subcellularLocation>
</comment>
<dbReference type="PROSITE" id="PS50928">
    <property type="entry name" value="ABC_TM1"/>
    <property type="match status" value="1"/>
</dbReference>
<protein>
    <recommendedName>
        <fullName evidence="10">Molybdenum transport system permease</fullName>
    </recommendedName>
</protein>
<dbReference type="OrthoDB" id="9795403at2"/>
<dbReference type="Pfam" id="PF00528">
    <property type="entry name" value="BPD_transp_1"/>
    <property type="match status" value="1"/>
</dbReference>
<evidence type="ECO:0000256" key="7">
    <source>
        <dbReference type="ARBA" id="ARBA00022989"/>
    </source>
</evidence>
<dbReference type="GO" id="GO:0005886">
    <property type="term" value="C:plasma membrane"/>
    <property type="evidence" value="ECO:0007669"/>
    <property type="project" value="UniProtKB-SubCell"/>
</dbReference>
<dbReference type="InterPro" id="IPR000515">
    <property type="entry name" value="MetI-like"/>
</dbReference>
<dbReference type="InterPro" id="IPR011867">
    <property type="entry name" value="ModB_ABC"/>
</dbReference>
<evidence type="ECO:0000256" key="2">
    <source>
        <dbReference type="ARBA" id="ARBA00007069"/>
    </source>
</evidence>
<proteinExistence type="inferred from homology"/>
<keyword evidence="8 9" id="KW-0472">Membrane</keyword>
<dbReference type="Proteomes" id="UP000029734">
    <property type="component" value="Unassembled WGS sequence"/>
</dbReference>
<evidence type="ECO:0000313" key="12">
    <source>
        <dbReference type="EMBL" id="KGE19189.1"/>
    </source>
</evidence>
<dbReference type="NCBIfam" id="TIGR02141">
    <property type="entry name" value="modB_ABC"/>
    <property type="match status" value="1"/>
</dbReference>
<dbReference type="PANTHER" id="PTHR30183:SF3">
    <property type="entry name" value="MOLYBDENUM TRANSPORT SYSTEM PERMEASE PROTEIN MODB"/>
    <property type="match status" value="1"/>
</dbReference>
<evidence type="ECO:0000256" key="8">
    <source>
        <dbReference type="ARBA" id="ARBA00023136"/>
    </source>
</evidence>
<keyword evidence="3 9" id="KW-0813">Transport</keyword>
<dbReference type="EMBL" id="JQCR01000002">
    <property type="protein sequence ID" value="KGE19189.1"/>
    <property type="molecule type" value="Genomic_DNA"/>
</dbReference>
<evidence type="ECO:0000256" key="10">
    <source>
        <dbReference type="RuleBase" id="RU365097"/>
    </source>
</evidence>
<keyword evidence="13" id="KW-1185">Reference proteome</keyword>
<evidence type="ECO:0000256" key="4">
    <source>
        <dbReference type="ARBA" id="ARBA00022475"/>
    </source>
</evidence>
<reference evidence="12 13" key="2">
    <citation type="submission" date="2014-10" db="EMBL/GenBank/DDBJ databases">
        <title>Comparative genomics of the Paenibacillus odorifer group.</title>
        <authorList>
            <person name="Tsai Y.-C."/>
            <person name="Martin N."/>
            <person name="Korlach J."/>
            <person name="Wiedmann M."/>
        </authorList>
    </citation>
    <scope>NUCLEOTIDE SEQUENCE [LARGE SCALE GENOMIC DNA]</scope>
    <source>
        <strain evidence="12 13">DSM 18334</strain>
    </source>
</reference>
<dbReference type="PANTHER" id="PTHR30183">
    <property type="entry name" value="MOLYBDENUM TRANSPORT SYSTEM PERMEASE PROTEIN MODB"/>
    <property type="match status" value="1"/>
</dbReference>
<evidence type="ECO:0000313" key="13">
    <source>
        <dbReference type="Proteomes" id="UP000029734"/>
    </source>
</evidence>
<dbReference type="AlphaFoldDB" id="A0A098M9G4"/>
<evidence type="ECO:0000256" key="5">
    <source>
        <dbReference type="ARBA" id="ARBA00022505"/>
    </source>
</evidence>
<keyword evidence="5 10" id="KW-0500">Molybdenum</keyword>
<dbReference type="InterPro" id="IPR035906">
    <property type="entry name" value="MetI-like_sf"/>
</dbReference>